<evidence type="ECO:0000256" key="1">
    <source>
        <dbReference type="ARBA" id="ARBA00022692"/>
    </source>
</evidence>
<keyword evidence="7" id="KW-1185">Reference proteome</keyword>
<gene>
    <name evidence="6" type="ORF">JFL49_04115</name>
</gene>
<evidence type="ECO:0000259" key="5">
    <source>
        <dbReference type="Pfam" id="PF01957"/>
    </source>
</evidence>
<accession>A0A9Q6Z1S5</accession>
<organism evidence="6 7">
    <name type="scientific">Histophilus somni</name>
    <name type="common">Haemophilus somnus</name>
    <dbReference type="NCBI Taxonomy" id="731"/>
    <lineage>
        <taxon>Bacteria</taxon>
        <taxon>Pseudomonadati</taxon>
        <taxon>Pseudomonadota</taxon>
        <taxon>Gammaproteobacteria</taxon>
        <taxon>Pasteurellales</taxon>
        <taxon>Pasteurellaceae</taxon>
        <taxon>Histophilus</taxon>
    </lineage>
</organism>
<dbReference type="GeneID" id="31487905"/>
<dbReference type="OrthoDB" id="6402862at2"/>
<dbReference type="GO" id="GO:0005886">
    <property type="term" value="C:plasma membrane"/>
    <property type="evidence" value="ECO:0007669"/>
    <property type="project" value="TreeGrafter"/>
</dbReference>
<proteinExistence type="predicted"/>
<sequence length="147" mass="16591">MEWFDAWTFWHWLILGFLLLIAEIIVPGVFLLWWGLAAIIVSMITIIIDLSLTIQCVIYGILAIVLSVAWWKYQHTKDEKDQANSSLNRRDHAMLGCLGKVEVIAENGIGRGVFGDTTWRIQGKGLQQGDIIEVQAVNGITLIVQKK</sequence>
<evidence type="ECO:0000256" key="4">
    <source>
        <dbReference type="SAM" id="Phobius"/>
    </source>
</evidence>
<dbReference type="RefSeq" id="WP_012340735.1">
    <property type="nucleotide sequence ID" value="NZ_CP018802.1"/>
</dbReference>
<evidence type="ECO:0000256" key="3">
    <source>
        <dbReference type="ARBA" id="ARBA00023136"/>
    </source>
</evidence>
<evidence type="ECO:0000313" key="6">
    <source>
        <dbReference type="EMBL" id="QQF83094.1"/>
    </source>
</evidence>
<evidence type="ECO:0000313" key="7">
    <source>
        <dbReference type="Proteomes" id="UP000595373"/>
    </source>
</evidence>
<dbReference type="Pfam" id="PF01957">
    <property type="entry name" value="NfeD"/>
    <property type="match status" value="1"/>
</dbReference>
<keyword evidence="3 4" id="KW-0472">Membrane</keyword>
<dbReference type="InterPro" id="IPR002810">
    <property type="entry name" value="NfeD-like_C"/>
</dbReference>
<feature type="transmembrane region" description="Helical" evidence="4">
    <location>
        <begin position="12"/>
        <end position="34"/>
    </location>
</feature>
<keyword evidence="1 4" id="KW-0812">Transmembrane</keyword>
<dbReference type="InterPro" id="IPR052165">
    <property type="entry name" value="Membrane_assoc_protease"/>
</dbReference>
<dbReference type="PANTHER" id="PTHR33507:SF3">
    <property type="entry name" value="INNER MEMBRANE PROTEIN YBBJ"/>
    <property type="match status" value="1"/>
</dbReference>
<reference evidence="6 7" key="1">
    <citation type="submission" date="2020-12" db="EMBL/GenBank/DDBJ databases">
        <title>ASc-MMNZ-VFA-070.</title>
        <authorList>
            <person name="Schryvers A."/>
            <person name="Mostafa Nazari M."/>
            <person name="Farshchi Andisi V."/>
            <person name="Timsit E."/>
            <person name="Walter Morck D."/>
        </authorList>
    </citation>
    <scope>NUCLEOTIDE SEQUENCE [LARGE SCALE GENOMIC DNA]</scope>
    <source>
        <strain evidence="6 7">ASc-MMNZ-VFA-070</strain>
    </source>
</reference>
<protein>
    <submittedName>
        <fullName evidence="6">NfeD family protein</fullName>
    </submittedName>
</protein>
<dbReference type="Proteomes" id="UP000595373">
    <property type="component" value="Chromosome"/>
</dbReference>
<name>A0A9Q6Z1S5_HISSO</name>
<dbReference type="PANTHER" id="PTHR33507">
    <property type="entry name" value="INNER MEMBRANE PROTEIN YBBJ"/>
    <property type="match status" value="1"/>
</dbReference>
<keyword evidence="2 4" id="KW-1133">Transmembrane helix</keyword>
<dbReference type="AlphaFoldDB" id="A0A9Q6Z1S5"/>
<dbReference type="EMBL" id="CP066558">
    <property type="protein sequence ID" value="QQF83094.1"/>
    <property type="molecule type" value="Genomic_DNA"/>
</dbReference>
<feature type="domain" description="NfeD-like C-terminal" evidence="5">
    <location>
        <begin position="92"/>
        <end position="146"/>
    </location>
</feature>
<evidence type="ECO:0000256" key="2">
    <source>
        <dbReference type="ARBA" id="ARBA00022989"/>
    </source>
</evidence>
<feature type="transmembrane region" description="Helical" evidence="4">
    <location>
        <begin position="40"/>
        <end position="71"/>
    </location>
</feature>